<dbReference type="Pfam" id="PF23106">
    <property type="entry name" value="EGF_Teneurin"/>
    <property type="match status" value="1"/>
</dbReference>
<evidence type="ECO:0000313" key="3">
    <source>
        <dbReference type="Proteomes" id="UP000243217"/>
    </source>
</evidence>
<feature type="chain" id="PRO_5012528958" description="CUB domain-containing protein" evidence="1">
    <location>
        <begin position="31"/>
        <end position="1509"/>
    </location>
</feature>
<keyword evidence="1" id="KW-0732">Signal</keyword>
<dbReference type="STRING" id="74557.A0A1V9YYH6"/>
<accession>A0A1V9YYH6</accession>
<name>A0A1V9YYH6_9STRA</name>
<feature type="signal peptide" evidence="1">
    <location>
        <begin position="1"/>
        <end position="30"/>
    </location>
</feature>
<dbReference type="EMBL" id="JNBS01002500">
    <property type="protein sequence ID" value="OQR90707.1"/>
    <property type="molecule type" value="Genomic_DNA"/>
</dbReference>
<dbReference type="Proteomes" id="UP000243217">
    <property type="component" value="Unassembled WGS sequence"/>
</dbReference>
<evidence type="ECO:0008006" key="4">
    <source>
        <dbReference type="Google" id="ProtNLM"/>
    </source>
</evidence>
<dbReference type="OrthoDB" id="79468at2759"/>
<dbReference type="Pfam" id="PF13385">
    <property type="entry name" value="Laminin_G_3"/>
    <property type="match status" value="1"/>
</dbReference>
<keyword evidence="3" id="KW-1185">Reference proteome</keyword>
<evidence type="ECO:0000313" key="2">
    <source>
        <dbReference type="EMBL" id="OQR90707.1"/>
    </source>
</evidence>
<reference evidence="2 3" key="1">
    <citation type="journal article" date="2014" name="Genome Biol. Evol.">
        <title>The secreted proteins of Achlya hypogyna and Thraustotheca clavata identify the ancestral oomycete secretome and reveal gene acquisitions by horizontal gene transfer.</title>
        <authorList>
            <person name="Misner I."/>
            <person name="Blouin N."/>
            <person name="Leonard G."/>
            <person name="Richards T.A."/>
            <person name="Lane C.E."/>
        </authorList>
    </citation>
    <scope>NUCLEOTIDE SEQUENCE [LARGE SCALE GENOMIC DNA]</scope>
    <source>
        <strain evidence="2 3">ATCC 34112</strain>
    </source>
</reference>
<protein>
    <recommendedName>
        <fullName evidence="4">CUB domain-containing protein</fullName>
    </recommendedName>
</protein>
<dbReference type="Gene3D" id="2.60.120.200">
    <property type="match status" value="2"/>
</dbReference>
<proteinExistence type="predicted"/>
<dbReference type="SUPFAM" id="SSF49899">
    <property type="entry name" value="Concanavalin A-like lectins/glucanases"/>
    <property type="match status" value="2"/>
</dbReference>
<dbReference type="InterPro" id="IPR035914">
    <property type="entry name" value="Sperma_CUB_dom_sf"/>
</dbReference>
<dbReference type="Gene3D" id="2.60.120.290">
    <property type="entry name" value="Spermadhesin, CUB domain"/>
    <property type="match status" value="2"/>
</dbReference>
<evidence type="ECO:0000256" key="1">
    <source>
        <dbReference type="SAM" id="SignalP"/>
    </source>
</evidence>
<dbReference type="SUPFAM" id="SSF49854">
    <property type="entry name" value="Spermadhesin, CUB domain"/>
    <property type="match status" value="2"/>
</dbReference>
<organism evidence="2 3">
    <name type="scientific">Thraustotheca clavata</name>
    <dbReference type="NCBI Taxonomy" id="74557"/>
    <lineage>
        <taxon>Eukaryota</taxon>
        <taxon>Sar</taxon>
        <taxon>Stramenopiles</taxon>
        <taxon>Oomycota</taxon>
        <taxon>Saprolegniomycetes</taxon>
        <taxon>Saprolegniales</taxon>
        <taxon>Achlyaceae</taxon>
        <taxon>Thraustotheca</taxon>
    </lineage>
</organism>
<comment type="caution">
    <text evidence="2">The sequence shown here is derived from an EMBL/GenBank/DDBJ whole genome shotgun (WGS) entry which is preliminary data.</text>
</comment>
<dbReference type="Gene3D" id="2.10.25.10">
    <property type="entry name" value="Laminin"/>
    <property type="match status" value="1"/>
</dbReference>
<sequence>MTSLLWTALTIYKFLITSWLCLQWLAQSKADTCVKSTQLTKGPGFFSNTTSIIRDRTPQSGNYASGVDCHWQITTPTANTIVSLSFTLLNLDEWLGTSNDVIMVNLGVGAPMPDGWNLYTRKTLSSGTDDIGYYSYDSTSPSKDTCVANQEGNFDPATCNLIYGTLLTDTTRSNSWYYYTGSYDDSENTMTLVSAAQDIYVIYRSFAKFSTLPQTTIYGFAATYSFVSAYCSGLTSLLPQLTVTSGANATAMQSFHDNMVGKTTRNMSCSWLIQPTRMDGKQRKSFDSIWIFSGAFDLAGNTQLTIYDGASSSDTVLAQYNRLNPFIVGEMIANSQGVMFITYQTFNSPISTGFTINWQAGMFFSIPQIFSPLFIAYCPKQCSGSHGSCIAGICYCNHGWAGAACDTPQGWLCDSTHYNTSDGCDCGCGIYDPDCGALTSSVLSCSSEPSLDNSAFNSTQGKHYTGRCLYCPLPSNILEQIPQPNLDWNTTDGSILQSCPLVQQCGEGSQCDAYGTCVSTSSISNDVIVKQCSTSADCPEATLCSSNNTCTTVNDYALLFSDPTLTAGRCMLLGMNILTGFTIEMTIQISSRKSNDVIFSYTDLSITTSSSLSITIGPDTWSSSIAIDDGLWHLIALTWESSTGLAKLYSYNSSSNTSTILATYTYPTKNFALNTDEPLTMGGFNGSLAYLRISNVICSTLTFFQPTTPANKSSVVAEYRFMDGSGRDLSIYQNHLNVSTLVTSATTAFGATPPAVNPCLLVPTLLPDHFSLGSALVLTAGLTGQKWSVGFLSASNTKIIQVDSLSSTLVQISVSGVSVANLSTSNIIIANATLSLRFEATAASTIIICIFEVTCTSVSYDPTTSLASLASTVSPLTLTTSGHYCTFPMSYTIRDCTKFQTYMTSKGYTNSMGNLVARSYAYANLDLSEQPCICSTMPAWASNAVLKSINSTSNAILIQITYITIKTKTTADSTTAPCSANCFIYDSSTDLNQASGGGGGGGGGGGHTQAIVSGTLANQYKKVRDFTFVKNGSAWQVSSVSSVGNVSPSLCVVTGADASLITNNISALSCLTTGASTLEAATPQPWCLVNSQQEICLAEVNSCNLPLGTRTLTNASGTITDGYVFSCTAGVHKCVFTIQPTVLSALRPYAQLLLTVQQLQLSTSDNVIITDLASNLTIGSVLSGSIDTSSLPILTSSIGSTLIEYDGYGDQSGQLNDGFVIEYDTFYTFPSNHSTHFCSLPTQTFMLNNDNHQVFPLYSMTSTSLYPNQTTCTYSFSTNNSSISSLWLSFLELNLTDTNGGFGDRLEIYSVNMLLNQSTLVANITNSSYLQTNYPISFNGATDYLKSTSLLHNLPITIAFWLYVPSTTKVDCSVSANCINNVPKPMKILGSSSRFSSAAYFAVSLSADTGYISLLLSDQQFTMNVNVMQDLWYHIALVYKPDQKDVFWYLNGQRQVSTVSGTINLALAVRGMTVYIGGQTTLPDTLNIYFSGQLKQMRLYEKDKRAHVD</sequence>
<dbReference type="InterPro" id="IPR013320">
    <property type="entry name" value="ConA-like_dom_sf"/>
</dbReference>
<gene>
    <name evidence="2" type="ORF">THRCLA_22516</name>
</gene>